<sequence>MRGLSLSVALSPLIAALPVLAGHIVLRDGGTRLNSGHCYAAGSVVNISPIVMIDSAGGCGCWDKSDSHPTPKQLCPPPTTGTSTGLAACHRNLTDMSTWCTVECLTPQIAQDGACVDPPPAPEPAQPEPCCCGLNDVEKPCPAHLALPIAQSGAGCACAAPGSSKETACAGPTSGHGIGACRENAARTSSECYIKCDTGYTLQDGQCISDAIEKTLSIEECAQDPPGHFLSAVPGEGCKCLPAQTEHWCDPGKTTNGVGGSCYQSADFKEVYCTPASCDSGFKPSNDRCVLEIVTKTTFLSSCTAATGGYNLNPQPDGCKCETRGLRTSCCTR</sequence>
<protein>
    <submittedName>
        <fullName evidence="2">Uncharacterized protein</fullName>
    </submittedName>
</protein>
<dbReference type="InParanoid" id="A0A067LUV5"/>
<evidence type="ECO:0000313" key="3">
    <source>
        <dbReference type="Proteomes" id="UP000027195"/>
    </source>
</evidence>
<accession>A0A067LUV5</accession>
<evidence type="ECO:0000256" key="1">
    <source>
        <dbReference type="SAM" id="SignalP"/>
    </source>
</evidence>
<dbReference type="Proteomes" id="UP000027195">
    <property type="component" value="Unassembled WGS sequence"/>
</dbReference>
<name>A0A067LUV5_BOTB1</name>
<proteinExistence type="predicted"/>
<reference evidence="3" key="1">
    <citation type="journal article" date="2014" name="Proc. Natl. Acad. Sci. U.S.A.">
        <title>Extensive sampling of basidiomycete genomes demonstrates inadequacy of the white-rot/brown-rot paradigm for wood decay fungi.</title>
        <authorList>
            <person name="Riley R."/>
            <person name="Salamov A.A."/>
            <person name="Brown D.W."/>
            <person name="Nagy L.G."/>
            <person name="Floudas D."/>
            <person name="Held B.W."/>
            <person name="Levasseur A."/>
            <person name="Lombard V."/>
            <person name="Morin E."/>
            <person name="Otillar R."/>
            <person name="Lindquist E.A."/>
            <person name="Sun H."/>
            <person name="LaButti K.M."/>
            <person name="Schmutz J."/>
            <person name="Jabbour D."/>
            <person name="Luo H."/>
            <person name="Baker S.E."/>
            <person name="Pisabarro A.G."/>
            <person name="Walton J.D."/>
            <person name="Blanchette R.A."/>
            <person name="Henrissat B."/>
            <person name="Martin F."/>
            <person name="Cullen D."/>
            <person name="Hibbett D.S."/>
            <person name="Grigoriev I.V."/>
        </authorList>
    </citation>
    <scope>NUCLEOTIDE SEQUENCE [LARGE SCALE GENOMIC DNA]</scope>
    <source>
        <strain evidence="3">FD-172 SS1</strain>
    </source>
</reference>
<dbReference type="AlphaFoldDB" id="A0A067LUV5"/>
<evidence type="ECO:0000313" key="2">
    <source>
        <dbReference type="EMBL" id="KDQ06879.1"/>
    </source>
</evidence>
<feature type="signal peptide" evidence="1">
    <location>
        <begin position="1"/>
        <end position="21"/>
    </location>
</feature>
<keyword evidence="1" id="KW-0732">Signal</keyword>
<feature type="chain" id="PRO_5001640778" evidence="1">
    <location>
        <begin position="22"/>
        <end position="333"/>
    </location>
</feature>
<keyword evidence="3" id="KW-1185">Reference proteome</keyword>
<organism evidence="2 3">
    <name type="scientific">Botryobasidium botryosum (strain FD-172 SS1)</name>
    <dbReference type="NCBI Taxonomy" id="930990"/>
    <lineage>
        <taxon>Eukaryota</taxon>
        <taxon>Fungi</taxon>
        <taxon>Dikarya</taxon>
        <taxon>Basidiomycota</taxon>
        <taxon>Agaricomycotina</taxon>
        <taxon>Agaricomycetes</taxon>
        <taxon>Cantharellales</taxon>
        <taxon>Botryobasidiaceae</taxon>
        <taxon>Botryobasidium</taxon>
    </lineage>
</organism>
<gene>
    <name evidence="2" type="ORF">BOTBODRAFT_232630</name>
</gene>
<dbReference type="EMBL" id="KL198120">
    <property type="protein sequence ID" value="KDQ06879.1"/>
    <property type="molecule type" value="Genomic_DNA"/>
</dbReference>
<dbReference type="HOGENOM" id="CLU_834171_0_0_1"/>